<feature type="domain" description="LysM" evidence="4">
    <location>
        <begin position="221"/>
        <end position="267"/>
    </location>
</feature>
<feature type="chain" id="PRO_5020611005" description="LysM domain-containing protein" evidence="3">
    <location>
        <begin position="23"/>
        <end position="439"/>
    </location>
</feature>
<evidence type="ECO:0000313" key="5">
    <source>
        <dbReference type="EMBL" id="RYN24082.1"/>
    </source>
</evidence>
<reference evidence="6" key="1">
    <citation type="journal article" date="2019" name="bioRxiv">
        <title>Genomics, evolutionary history and diagnostics of the Alternaria alternata species group including apple and Asian pear pathotypes.</title>
        <authorList>
            <person name="Armitage A.D."/>
            <person name="Cockerton H.M."/>
            <person name="Sreenivasaprasad S."/>
            <person name="Woodhall J.W."/>
            <person name="Lane C.R."/>
            <person name="Harrison R.J."/>
            <person name="Clarkson J.P."/>
        </authorList>
    </citation>
    <scope>NUCLEOTIDE SEQUENCE [LARGE SCALE GENOMIC DNA]</scope>
    <source>
        <strain evidence="6">FERA 1082</strain>
    </source>
</reference>
<evidence type="ECO:0000256" key="3">
    <source>
        <dbReference type="SAM" id="SignalP"/>
    </source>
</evidence>
<dbReference type="CDD" id="cd00118">
    <property type="entry name" value="LysM"/>
    <property type="match status" value="1"/>
</dbReference>
<proteinExistence type="predicted"/>
<keyword evidence="2" id="KW-0843">Virulence</keyword>
<dbReference type="InterPro" id="IPR018392">
    <property type="entry name" value="LysM"/>
</dbReference>
<keyword evidence="1" id="KW-0147">Chitin-binding</keyword>
<dbReference type="Proteomes" id="UP000292402">
    <property type="component" value="Unassembled WGS sequence"/>
</dbReference>
<dbReference type="PANTHER" id="PTHR34997:SF16">
    <property type="entry name" value="LYSM DOMAIN-CONTAINING PROTEIN"/>
    <property type="match status" value="1"/>
</dbReference>
<dbReference type="PANTHER" id="PTHR34997">
    <property type="entry name" value="AM15"/>
    <property type="match status" value="1"/>
</dbReference>
<keyword evidence="3" id="KW-0732">Signal</keyword>
<gene>
    <name evidence="5" type="ORF">AA0114_g12803</name>
</gene>
<dbReference type="GO" id="GO:0008061">
    <property type="term" value="F:chitin binding"/>
    <property type="evidence" value="ECO:0007669"/>
    <property type="project" value="UniProtKB-KW"/>
</dbReference>
<dbReference type="EMBL" id="PDXA01000103">
    <property type="protein sequence ID" value="RYN24082.1"/>
    <property type="molecule type" value="Genomic_DNA"/>
</dbReference>
<evidence type="ECO:0000256" key="1">
    <source>
        <dbReference type="ARBA" id="ARBA00022669"/>
    </source>
</evidence>
<evidence type="ECO:0000259" key="4">
    <source>
        <dbReference type="PROSITE" id="PS51782"/>
    </source>
</evidence>
<evidence type="ECO:0000313" key="6">
    <source>
        <dbReference type="Proteomes" id="UP000292402"/>
    </source>
</evidence>
<protein>
    <recommendedName>
        <fullName evidence="4">LysM domain-containing protein</fullName>
    </recommendedName>
</protein>
<dbReference type="Pfam" id="PF01476">
    <property type="entry name" value="LysM"/>
    <property type="match status" value="1"/>
</dbReference>
<comment type="caution">
    <text evidence="5">The sequence shown here is derived from an EMBL/GenBank/DDBJ whole genome shotgun (WGS) entry which is preliminary data.</text>
</comment>
<dbReference type="SMART" id="SM00257">
    <property type="entry name" value="LysM"/>
    <property type="match status" value="3"/>
</dbReference>
<accession>A0A4Q4LXY4</accession>
<organism evidence="5 6">
    <name type="scientific">Alternaria tenuissima</name>
    <dbReference type="NCBI Taxonomy" id="119927"/>
    <lineage>
        <taxon>Eukaryota</taxon>
        <taxon>Fungi</taxon>
        <taxon>Dikarya</taxon>
        <taxon>Ascomycota</taxon>
        <taxon>Pezizomycotina</taxon>
        <taxon>Dothideomycetes</taxon>
        <taxon>Pleosporomycetidae</taxon>
        <taxon>Pleosporales</taxon>
        <taxon>Pleosporineae</taxon>
        <taxon>Pleosporaceae</taxon>
        <taxon>Alternaria</taxon>
        <taxon>Alternaria sect. Alternaria</taxon>
        <taxon>Alternaria alternata complex</taxon>
    </lineage>
</organism>
<dbReference type="PROSITE" id="PS51782">
    <property type="entry name" value="LYSM"/>
    <property type="match status" value="2"/>
</dbReference>
<feature type="signal peptide" evidence="3">
    <location>
        <begin position="1"/>
        <end position="22"/>
    </location>
</feature>
<dbReference type="InterPro" id="IPR036779">
    <property type="entry name" value="LysM_dom_sf"/>
</dbReference>
<name>A0A4Q4LXY4_9PLEO</name>
<sequence>MLRALSLSTAILLAGIRPQGYTAYAQQPEGFTVYDPSSLDVSLGSSCIEALSAIINCVPWVQTFTQLSYRGSLELELTDALCSTDCGSSLKTWFDSVATQCAGQTLNGAIPTKFGGFMWAGYNETCIRDPRPPKPYCNDVIDKFSDVPDIQSMPRAELCHACHIRRLAEMQSSRYSIYDEFYQERLEYVYATCGGKIGPTDIPPPLDKVQPAPAPYCVTNKRYTTKQGDTCESIAGTNSVSGAVLYMGNQALILDCQAIPAGVTICIPPTCQTYQIRPSDTCTSIEIALQMDFGLVRQYNTWLDPACSNLQSATDFYGKFVCVSPQGGTWSGTIPNPADVPSQTKPDGYSKEIVQPPKGNTVAEGTTMNCGKWHVVSADDSCTTICVKNGIEASLFHEVNPSLASGTSCDGSLQQNSALCVGPTYNWKTAEVASSNTLN</sequence>
<dbReference type="InterPro" id="IPR052210">
    <property type="entry name" value="LysM1-like"/>
</dbReference>
<dbReference type="SUPFAM" id="SSF54106">
    <property type="entry name" value="LysM domain"/>
    <property type="match status" value="1"/>
</dbReference>
<evidence type="ECO:0000256" key="2">
    <source>
        <dbReference type="ARBA" id="ARBA00023026"/>
    </source>
</evidence>
<feature type="domain" description="LysM" evidence="4">
    <location>
        <begin position="372"/>
        <end position="421"/>
    </location>
</feature>
<dbReference type="AlphaFoldDB" id="A0A4Q4LXY4"/>
<dbReference type="Gene3D" id="3.10.350.10">
    <property type="entry name" value="LysM domain"/>
    <property type="match status" value="3"/>
</dbReference>